<evidence type="ECO:0000256" key="1">
    <source>
        <dbReference type="SAM" id="Phobius"/>
    </source>
</evidence>
<name>A0A316D9B0_9BACL</name>
<sequence length="539" mass="60882">MKKFLRIFPFFLIFIVIFGLQTYWETTAKNQPFLDPYGRAVKVGTMTPNRPVEWIGEHRFAYLSEKSLVLATLDPATQSTTEEKRPIPADDIFAYTNYKLLGDDLFWIGKGQTLKWAKWQGSAWSQPQEITKQATALQLQAVAGKTLLTVGREGDLRVYDVSANTPNLLKSYPLKKVTNVTAALDDQGIYHIGAVDQLSGEMYHLSYMTLDTKTWQGADPIVLRELSMSTDTSIDSSTFGVDKTHGYFLTTIKIGKLGSKTLNVYSFPLTHPTEVQQSAVVTNTMMGHEAKGVYGATLAQEQGDDGLKFAFVANYAISPRVGGYEVFIGSLQNGVWNQDAAQVSNIQKVALNPVVQYNGQELTAIFTEETTYDTFDIFANTNNPQYAAASNKLTSTDLKQAAGQVPLYFGVVIVQVFVALAWPCISYIYLMYFIIKKEDELYDNASRHFWVAVLLYLASQIFIFVSYSNLDNFRVYAPEWLQSNFAIVMLFLCFALVCYLFTLMFRKLIYERNAILEFSYFMGLNVWLSLLGISYWMAY</sequence>
<dbReference type="RefSeq" id="WP_109689547.1">
    <property type="nucleotide sequence ID" value="NZ_QGGL01000009.1"/>
</dbReference>
<organism evidence="2 3">
    <name type="scientific">Tumebacillus permanentifrigoris</name>
    <dbReference type="NCBI Taxonomy" id="378543"/>
    <lineage>
        <taxon>Bacteria</taxon>
        <taxon>Bacillati</taxon>
        <taxon>Bacillota</taxon>
        <taxon>Bacilli</taxon>
        <taxon>Bacillales</taxon>
        <taxon>Alicyclobacillaceae</taxon>
        <taxon>Tumebacillus</taxon>
    </lineage>
</organism>
<feature type="transmembrane region" description="Helical" evidence="1">
    <location>
        <begin position="485"/>
        <end position="506"/>
    </location>
</feature>
<dbReference type="AlphaFoldDB" id="A0A316D9B0"/>
<dbReference type="OrthoDB" id="2379147at2"/>
<comment type="caution">
    <text evidence="2">The sequence shown here is derived from an EMBL/GenBank/DDBJ whole genome shotgun (WGS) entry which is preliminary data.</text>
</comment>
<gene>
    <name evidence="2" type="ORF">C7459_109180</name>
</gene>
<feature type="transmembrane region" description="Helical" evidence="1">
    <location>
        <begin position="7"/>
        <end position="24"/>
    </location>
</feature>
<accession>A0A316D9B0</accession>
<feature type="transmembrane region" description="Helical" evidence="1">
    <location>
        <begin position="407"/>
        <end position="435"/>
    </location>
</feature>
<dbReference type="EMBL" id="QGGL01000009">
    <property type="protein sequence ID" value="PWK12818.1"/>
    <property type="molecule type" value="Genomic_DNA"/>
</dbReference>
<keyword evidence="1" id="KW-0472">Membrane</keyword>
<keyword evidence="1" id="KW-1133">Transmembrane helix</keyword>
<proteinExistence type="predicted"/>
<reference evidence="2 3" key="1">
    <citation type="submission" date="2018-05" db="EMBL/GenBank/DDBJ databases">
        <title>Genomic Encyclopedia of Type Strains, Phase IV (KMG-IV): sequencing the most valuable type-strain genomes for metagenomic binning, comparative biology and taxonomic classification.</title>
        <authorList>
            <person name="Goeker M."/>
        </authorList>
    </citation>
    <scope>NUCLEOTIDE SEQUENCE [LARGE SCALE GENOMIC DNA]</scope>
    <source>
        <strain evidence="2 3">DSM 18773</strain>
    </source>
</reference>
<feature type="transmembrane region" description="Helical" evidence="1">
    <location>
        <begin position="447"/>
        <end position="465"/>
    </location>
</feature>
<dbReference type="Proteomes" id="UP000245634">
    <property type="component" value="Unassembled WGS sequence"/>
</dbReference>
<keyword evidence="3" id="KW-1185">Reference proteome</keyword>
<feature type="transmembrane region" description="Helical" evidence="1">
    <location>
        <begin position="518"/>
        <end position="538"/>
    </location>
</feature>
<evidence type="ECO:0000313" key="2">
    <source>
        <dbReference type="EMBL" id="PWK12818.1"/>
    </source>
</evidence>
<keyword evidence="1" id="KW-0812">Transmembrane</keyword>
<evidence type="ECO:0000313" key="3">
    <source>
        <dbReference type="Proteomes" id="UP000245634"/>
    </source>
</evidence>
<protein>
    <submittedName>
        <fullName evidence="2">Uncharacterized protein</fullName>
    </submittedName>
</protein>